<evidence type="ECO:0008006" key="3">
    <source>
        <dbReference type="Google" id="ProtNLM"/>
    </source>
</evidence>
<name>A0A098VQE0_9MICR</name>
<evidence type="ECO:0000313" key="2">
    <source>
        <dbReference type="Proteomes" id="UP000029725"/>
    </source>
</evidence>
<dbReference type="SUPFAM" id="SSF53474">
    <property type="entry name" value="alpha/beta-Hydrolases"/>
    <property type="match status" value="1"/>
</dbReference>
<evidence type="ECO:0000313" key="1">
    <source>
        <dbReference type="EMBL" id="KGG51248.1"/>
    </source>
</evidence>
<dbReference type="EMBL" id="JMKJ01000333">
    <property type="protein sequence ID" value="KGG51248.1"/>
    <property type="molecule type" value="Genomic_DNA"/>
</dbReference>
<sequence>MLVECFKYDANNNLIALCSGSLHSSETSLILVGGMYDGPFSLGYSEALHFAAQEMGSTCLIQPILRSSYRQFGISTLDSDAEDLYQLVSKLSSKRVILIGHSSGCNGILHFVHRFLPTLCSEEADMIRGKICGIVLQGAVSDRQYIVSVLGETKATQFLETSKALISSGQAHSIMPAEAVPMEPIVPITAKRFYSLLQGDDEMFSTDKNESIMFSVSETLPILVFISDKDEYVPHNQVNQSSVVSFFSKILPHHASNKIVVLRNANHGLSTLTKEQVVEHFINPIVQWIGTL</sequence>
<comment type="caution">
    <text evidence="1">The sequence shown here is derived from an EMBL/GenBank/DDBJ whole genome shotgun (WGS) entry which is preliminary data.</text>
</comment>
<dbReference type="Gene3D" id="3.40.50.1820">
    <property type="entry name" value="alpha/beta hydrolase"/>
    <property type="match status" value="1"/>
</dbReference>
<gene>
    <name evidence="1" type="ORF">DI09_3p100</name>
</gene>
<keyword evidence="2" id="KW-1185">Reference proteome</keyword>
<accession>A0A098VQE0</accession>
<protein>
    <recommendedName>
        <fullName evidence="3">DUF1749-domain-containing protein</fullName>
    </recommendedName>
</protein>
<dbReference type="RefSeq" id="XP_013237675.1">
    <property type="nucleotide sequence ID" value="XM_013382221.1"/>
</dbReference>
<dbReference type="InterPro" id="IPR013744">
    <property type="entry name" value="SidJ"/>
</dbReference>
<reference evidence="1 2" key="1">
    <citation type="submission" date="2014-04" db="EMBL/GenBank/DDBJ databases">
        <title>A new species of microsporidia sheds light on the evolution of extreme parasitism.</title>
        <authorList>
            <person name="Haag K.L."/>
            <person name="James T.Y."/>
            <person name="Larsson R."/>
            <person name="Schaer T.M."/>
            <person name="Refardt D."/>
            <person name="Pombert J.-F."/>
            <person name="Ebert D."/>
        </authorList>
    </citation>
    <scope>NUCLEOTIDE SEQUENCE [LARGE SCALE GENOMIC DNA]</scope>
    <source>
        <strain evidence="1 2">UGP3</strain>
        <tissue evidence="1">Spores</tissue>
    </source>
</reference>
<dbReference type="PANTHER" id="PTHR31591">
    <property type="entry name" value="UPF0613 PROTEIN PB24D3.06C"/>
    <property type="match status" value="1"/>
</dbReference>
<organism evidence="1 2">
    <name type="scientific">Mitosporidium daphniae</name>
    <dbReference type="NCBI Taxonomy" id="1485682"/>
    <lineage>
        <taxon>Eukaryota</taxon>
        <taxon>Fungi</taxon>
        <taxon>Fungi incertae sedis</taxon>
        <taxon>Microsporidia</taxon>
        <taxon>Mitosporidium</taxon>
    </lineage>
</organism>
<dbReference type="InterPro" id="IPR029058">
    <property type="entry name" value="AB_hydrolase_fold"/>
</dbReference>
<dbReference type="PANTHER" id="PTHR31591:SF1">
    <property type="entry name" value="UPF0613 PROTEIN PB24D3.06C"/>
    <property type="match status" value="1"/>
</dbReference>
<dbReference type="Pfam" id="PF08538">
    <property type="entry name" value="DUF1749"/>
    <property type="match status" value="1"/>
</dbReference>
<dbReference type="GeneID" id="25259807"/>
<dbReference type="HOGENOM" id="CLU_049633_4_0_1"/>
<dbReference type="Proteomes" id="UP000029725">
    <property type="component" value="Unassembled WGS sequence"/>
</dbReference>
<dbReference type="AlphaFoldDB" id="A0A098VQE0"/>
<dbReference type="OrthoDB" id="10034502at2759"/>
<proteinExistence type="predicted"/>
<dbReference type="VEuPathDB" id="MicrosporidiaDB:DI09_3p100"/>